<dbReference type="PROSITE" id="PS00105">
    <property type="entry name" value="AA_TRANSFER_CLASS_1"/>
    <property type="match status" value="1"/>
</dbReference>
<comment type="similarity">
    <text evidence="2 7">Belongs to the class-I pyridoxal-phosphate-dependent aminotransferase family.</text>
</comment>
<dbReference type="Gene3D" id="3.90.1150.10">
    <property type="entry name" value="Aspartate Aminotransferase, domain 1"/>
    <property type="match status" value="1"/>
</dbReference>
<dbReference type="OrthoDB" id="9804407at2"/>
<dbReference type="GO" id="GO:0047688">
    <property type="term" value="F:aspartate 4-decarboxylase activity"/>
    <property type="evidence" value="ECO:0007669"/>
    <property type="project" value="UniProtKB-UniRule"/>
</dbReference>
<evidence type="ECO:0000259" key="8">
    <source>
        <dbReference type="Pfam" id="PF00155"/>
    </source>
</evidence>
<protein>
    <recommendedName>
        <fullName evidence="7">Aminotransferase</fullName>
        <ecNumber evidence="7">2.6.1.-</ecNumber>
    </recommendedName>
</protein>
<dbReference type="InterPro" id="IPR004839">
    <property type="entry name" value="Aminotransferase_I/II_large"/>
</dbReference>
<evidence type="ECO:0000256" key="2">
    <source>
        <dbReference type="ARBA" id="ARBA00007441"/>
    </source>
</evidence>
<reference evidence="10" key="1">
    <citation type="submission" date="2018-06" db="EMBL/GenBank/DDBJ databases">
        <authorList>
            <person name="Khan S.A."/>
        </authorList>
    </citation>
    <scope>NUCLEOTIDE SEQUENCE [LARGE SCALE GENOMIC DNA]</scope>
    <source>
        <strain evidence="10">DB-1506</strain>
    </source>
</reference>
<dbReference type="NCBIfam" id="TIGR03801">
    <property type="entry name" value="asp_4_decarbox"/>
    <property type="match status" value="1"/>
</dbReference>
<dbReference type="EMBL" id="QLIX01000001">
    <property type="protein sequence ID" value="RAI60618.1"/>
    <property type="molecule type" value="Genomic_DNA"/>
</dbReference>
<dbReference type="PANTHER" id="PTHR46383">
    <property type="entry name" value="ASPARTATE AMINOTRANSFERASE"/>
    <property type="match status" value="1"/>
</dbReference>
<dbReference type="Gene3D" id="3.40.640.10">
    <property type="entry name" value="Type I PLP-dependent aspartate aminotransferase-like (Major domain)"/>
    <property type="match status" value="1"/>
</dbReference>
<dbReference type="CDD" id="cd00609">
    <property type="entry name" value="AAT_like"/>
    <property type="match status" value="1"/>
</dbReference>
<dbReference type="InterPro" id="IPR015424">
    <property type="entry name" value="PyrdxlP-dep_Trfase"/>
</dbReference>
<evidence type="ECO:0000256" key="4">
    <source>
        <dbReference type="ARBA" id="ARBA00022679"/>
    </source>
</evidence>
<dbReference type="GO" id="GO:0006531">
    <property type="term" value="P:aspartate metabolic process"/>
    <property type="evidence" value="ECO:0007669"/>
    <property type="project" value="UniProtKB-UniRule"/>
</dbReference>
<dbReference type="GO" id="GO:0030170">
    <property type="term" value="F:pyridoxal phosphate binding"/>
    <property type="evidence" value="ECO:0007669"/>
    <property type="project" value="InterPro"/>
</dbReference>
<feature type="domain" description="Aminotransferase class I/classII large" evidence="8">
    <location>
        <begin position="193"/>
        <end position="513"/>
    </location>
</feature>
<evidence type="ECO:0000256" key="3">
    <source>
        <dbReference type="ARBA" id="ARBA00022576"/>
    </source>
</evidence>
<dbReference type="InterPro" id="IPR015421">
    <property type="entry name" value="PyrdxlP-dep_Trfase_major"/>
</dbReference>
<dbReference type="RefSeq" id="WP_111467751.1">
    <property type="nucleotide sequence ID" value="NZ_QLIX01000001.1"/>
</dbReference>
<dbReference type="AlphaFoldDB" id="A0A327MKD5"/>
<dbReference type="SUPFAM" id="SSF53383">
    <property type="entry name" value="PLP-dependent transferases"/>
    <property type="match status" value="1"/>
</dbReference>
<accession>A0A327MKD5</accession>
<dbReference type="NCBIfam" id="NF006755">
    <property type="entry name" value="PRK09275.1"/>
    <property type="match status" value="1"/>
</dbReference>
<evidence type="ECO:0000256" key="6">
    <source>
        <dbReference type="ARBA" id="ARBA00049185"/>
    </source>
</evidence>
<dbReference type="EC" id="2.6.1.-" evidence="7"/>
<keyword evidence="3 7" id="KW-0032">Aminotransferase</keyword>
<evidence type="ECO:0000313" key="9">
    <source>
        <dbReference type="EMBL" id="RAI60618.1"/>
    </source>
</evidence>
<comment type="catalytic activity">
    <reaction evidence="6">
        <text>L-aspartate + 2-oxoglutarate = oxaloacetate + L-glutamate</text>
        <dbReference type="Rhea" id="RHEA:21824"/>
        <dbReference type="ChEBI" id="CHEBI:16452"/>
        <dbReference type="ChEBI" id="CHEBI:16810"/>
        <dbReference type="ChEBI" id="CHEBI:29985"/>
        <dbReference type="ChEBI" id="CHEBI:29991"/>
        <dbReference type="EC" id="2.6.1.1"/>
    </reaction>
</comment>
<keyword evidence="10" id="KW-1185">Reference proteome</keyword>
<dbReference type="InterPro" id="IPR022518">
    <property type="entry name" value="Aspartate_4-decarboxylase"/>
</dbReference>
<comment type="cofactor">
    <cofactor evidence="1 7">
        <name>pyridoxal 5'-phosphate</name>
        <dbReference type="ChEBI" id="CHEBI:597326"/>
    </cofactor>
</comment>
<dbReference type="InterPro" id="IPR004838">
    <property type="entry name" value="NHTrfase_class1_PyrdxlP-BS"/>
</dbReference>
<keyword evidence="5" id="KW-0663">Pyridoxal phosphate</keyword>
<sequence>MEPRKDDYAQYAKLSPFELKDELIKLASSKANRLMLNAGRGNPNFMATLPRRAFLRLGLFAVAESELSYSYMPNGVGGLPRIEGIEGRFERFVADHRDQEGVAFLGRALSYVRDQLGLSASAFLHEMVEGILGGTYPEPPRMLRMSEEVVRQYLVKEMVGGHLPGEAIDLFALEGGTAAMTYIFDSMQKNHLIAKGDKVAIGLPVFTPYIEIPQLENYALEEVPLHANPAQGWQYPDAELDKLKDPAVKVFFCVNPSNPPSVKMDDRSLERIAAIVKESRPDLIILTDDVYGTFADDFRSLFAVCPQNTVLVYSFSKYFGATGWRLGVVATHRDNAMDRALAALPEPVKATLDRRYGSLVPDVRALRFIDRLVADSRTVALNHTAGLSTPQQVQMVMFALFAMMDENDAYKAELKKLVRRREAALYRELGLAPESGPNAVDYYTLLDLERIAERLHGREFATWITERSSSGDLLFRIADETGIVLLPGRGFGTQRPAARASLANLNEYEYARIGRALKGMAEEFHAEFRKQQPATKA</sequence>
<dbReference type="PANTHER" id="PTHR46383:SF1">
    <property type="entry name" value="ASPARTATE AMINOTRANSFERASE"/>
    <property type="match status" value="1"/>
</dbReference>
<dbReference type="Proteomes" id="UP000249065">
    <property type="component" value="Unassembled WGS sequence"/>
</dbReference>
<evidence type="ECO:0000256" key="7">
    <source>
        <dbReference type="RuleBase" id="RU000481"/>
    </source>
</evidence>
<dbReference type="Pfam" id="PF00155">
    <property type="entry name" value="Aminotran_1_2"/>
    <property type="match status" value="1"/>
</dbReference>
<evidence type="ECO:0000256" key="5">
    <source>
        <dbReference type="ARBA" id="ARBA00022898"/>
    </source>
</evidence>
<keyword evidence="4 7" id="KW-0808">Transferase</keyword>
<evidence type="ECO:0000256" key="1">
    <source>
        <dbReference type="ARBA" id="ARBA00001933"/>
    </source>
</evidence>
<organism evidence="9 10">
    <name type="scientific">Roseicella frigidaeris</name>
    <dbReference type="NCBI Taxonomy" id="2230885"/>
    <lineage>
        <taxon>Bacteria</taxon>
        <taxon>Pseudomonadati</taxon>
        <taxon>Pseudomonadota</taxon>
        <taxon>Alphaproteobacteria</taxon>
        <taxon>Acetobacterales</taxon>
        <taxon>Roseomonadaceae</taxon>
        <taxon>Roseicella</taxon>
    </lineage>
</organism>
<comment type="caution">
    <text evidence="9">The sequence shown here is derived from an EMBL/GenBank/DDBJ whole genome shotgun (WGS) entry which is preliminary data.</text>
</comment>
<dbReference type="InterPro" id="IPR015422">
    <property type="entry name" value="PyrdxlP-dep_Trfase_small"/>
</dbReference>
<dbReference type="Gene3D" id="1.10.20.110">
    <property type="match status" value="1"/>
</dbReference>
<gene>
    <name evidence="9" type="ORF">DOO78_00320</name>
</gene>
<name>A0A327MKD5_9PROT</name>
<evidence type="ECO:0000313" key="10">
    <source>
        <dbReference type="Proteomes" id="UP000249065"/>
    </source>
</evidence>
<proteinExistence type="inferred from homology"/>
<dbReference type="GO" id="GO:0004069">
    <property type="term" value="F:L-aspartate:2-oxoglutarate aminotransferase activity"/>
    <property type="evidence" value="ECO:0007669"/>
    <property type="project" value="UniProtKB-EC"/>
</dbReference>
<dbReference type="InterPro" id="IPR050596">
    <property type="entry name" value="AspAT/PAT-like"/>
</dbReference>